<dbReference type="Proteomes" id="UP000663929">
    <property type="component" value="Chromosome"/>
</dbReference>
<organism evidence="2 3">
    <name type="scientific">Sulfidibacter corallicola</name>
    <dbReference type="NCBI Taxonomy" id="2818388"/>
    <lineage>
        <taxon>Bacteria</taxon>
        <taxon>Pseudomonadati</taxon>
        <taxon>Acidobacteriota</taxon>
        <taxon>Holophagae</taxon>
        <taxon>Acanthopleuribacterales</taxon>
        <taxon>Acanthopleuribacteraceae</taxon>
        <taxon>Sulfidibacter</taxon>
    </lineage>
</organism>
<sequence>MDFFKRNMAIVRITRITITLLATFSLCSGLPTRAADDYQFWPFVTKKMGSYRNLNLSIYAEPRYSTEDGRWSAYIFGPTLSYKRNPWLTFATAVKVLQVRSGDGFARIYRYEGQVGLDFKLAHRWRYQHRARLEILDRHGRPNNDRIRNRAQFSRPVSFGRINKVFFSNEYFFDTTHGEFDQNRFVPFGISMPLRKGQTLSLFYMYQHVRANSRDHHILGASLSF</sequence>
<evidence type="ECO:0000313" key="3">
    <source>
        <dbReference type="Proteomes" id="UP000663929"/>
    </source>
</evidence>
<dbReference type="RefSeq" id="WP_237378830.1">
    <property type="nucleotide sequence ID" value="NZ_CP071793.1"/>
</dbReference>
<dbReference type="AlphaFoldDB" id="A0A8A4TK38"/>
<dbReference type="Pfam" id="PF10677">
    <property type="entry name" value="DUF2490"/>
    <property type="match status" value="1"/>
</dbReference>
<accession>A0A8A4TK38</accession>
<name>A0A8A4TK38_SULCO</name>
<feature type="signal peptide" evidence="1">
    <location>
        <begin position="1"/>
        <end position="34"/>
    </location>
</feature>
<protein>
    <submittedName>
        <fullName evidence="2">DUF2490 domain-containing protein</fullName>
    </submittedName>
</protein>
<keyword evidence="3" id="KW-1185">Reference proteome</keyword>
<gene>
    <name evidence="2" type="ORF">J3U87_26685</name>
</gene>
<dbReference type="KEGG" id="scor:J3U87_26685"/>
<keyword evidence="1" id="KW-0732">Signal</keyword>
<proteinExistence type="predicted"/>
<dbReference type="EMBL" id="CP071793">
    <property type="protein sequence ID" value="QTD49188.1"/>
    <property type="molecule type" value="Genomic_DNA"/>
</dbReference>
<reference evidence="2" key="1">
    <citation type="submission" date="2021-03" db="EMBL/GenBank/DDBJ databases">
        <title>Acanthopleuribacteraceae sp. M133.</title>
        <authorList>
            <person name="Wang G."/>
        </authorList>
    </citation>
    <scope>NUCLEOTIDE SEQUENCE</scope>
    <source>
        <strain evidence="2">M133</strain>
    </source>
</reference>
<feature type="chain" id="PRO_5035202380" evidence="1">
    <location>
        <begin position="35"/>
        <end position="225"/>
    </location>
</feature>
<evidence type="ECO:0000313" key="2">
    <source>
        <dbReference type="EMBL" id="QTD49188.1"/>
    </source>
</evidence>
<evidence type="ECO:0000256" key="1">
    <source>
        <dbReference type="SAM" id="SignalP"/>
    </source>
</evidence>
<dbReference type="InterPro" id="IPR019619">
    <property type="entry name" value="DUF2490"/>
</dbReference>